<evidence type="ECO:0000259" key="3">
    <source>
        <dbReference type="SMART" id="SM01080"/>
    </source>
</evidence>
<dbReference type="SMART" id="SM01080">
    <property type="entry name" value="CHASE2"/>
    <property type="match status" value="1"/>
</dbReference>
<accession>A0A937W1V8</accession>
<reference evidence="4" key="1">
    <citation type="submission" date="2019-03" db="EMBL/GenBank/DDBJ databases">
        <title>Lake Tanganyika Metagenome-Assembled Genomes (MAGs).</title>
        <authorList>
            <person name="Tran P."/>
        </authorList>
    </citation>
    <scope>NUCLEOTIDE SEQUENCE</scope>
    <source>
        <strain evidence="4">K_DeepCast_65m_m2_066</strain>
    </source>
</reference>
<proteinExistence type="predicted"/>
<dbReference type="Proteomes" id="UP000712673">
    <property type="component" value="Unassembled WGS sequence"/>
</dbReference>
<dbReference type="Pfam" id="PF05226">
    <property type="entry name" value="CHASE2"/>
    <property type="match status" value="1"/>
</dbReference>
<keyword evidence="2" id="KW-1133">Transmembrane helix</keyword>
<organism evidence="4 5">
    <name type="scientific">Tectimicrobiota bacterium</name>
    <dbReference type="NCBI Taxonomy" id="2528274"/>
    <lineage>
        <taxon>Bacteria</taxon>
        <taxon>Pseudomonadati</taxon>
        <taxon>Nitrospinota/Tectimicrobiota group</taxon>
        <taxon>Candidatus Tectimicrobiota</taxon>
    </lineage>
</organism>
<comment type="caution">
    <text evidence="4">The sequence shown here is derived from an EMBL/GenBank/DDBJ whole genome shotgun (WGS) entry which is preliminary data.</text>
</comment>
<dbReference type="GO" id="GO:0016791">
    <property type="term" value="F:phosphatase activity"/>
    <property type="evidence" value="ECO:0007669"/>
    <property type="project" value="TreeGrafter"/>
</dbReference>
<dbReference type="AlphaFoldDB" id="A0A937W1V8"/>
<feature type="transmembrane region" description="Helical" evidence="2">
    <location>
        <begin position="505"/>
        <end position="528"/>
    </location>
</feature>
<feature type="transmembrane region" description="Helical" evidence="2">
    <location>
        <begin position="15"/>
        <end position="36"/>
    </location>
</feature>
<gene>
    <name evidence="4" type="ORF">FJZ47_15000</name>
</gene>
<dbReference type="EMBL" id="VGLS01000478">
    <property type="protein sequence ID" value="MBM3225092.1"/>
    <property type="molecule type" value="Genomic_DNA"/>
</dbReference>
<evidence type="ECO:0000256" key="1">
    <source>
        <dbReference type="ARBA" id="ARBA00022801"/>
    </source>
</evidence>
<dbReference type="InterPro" id="IPR007890">
    <property type="entry name" value="CHASE2"/>
</dbReference>
<dbReference type="Gene3D" id="3.60.40.10">
    <property type="entry name" value="PPM-type phosphatase domain"/>
    <property type="match status" value="1"/>
</dbReference>
<evidence type="ECO:0000256" key="2">
    <source>
        <dbReference type="SAM" id="Phobius"/>
    </source>
</evidence>
<keyword evidence="1" id="KW-0378">Hydrolase</keyword>
<dbReference type="PANTHER" id="PTHR43156:SF2">
    <property type="entry name" value="STAGE II SPORULATION PROTEIN E"/>
    <property type="match status" value="1"/>
</dbReference>
<keyword evidence="2" id="KW-0472">Membrane</keyword>
<sequence length="558" mass="60852">MHRGQWVSAARRVSAWLMVGHGRPVACLVMLVLAGWHMWLNDPAWGVLLDYYQRLFPRQEQHWPVVIVDIDEASIAALGQWPWPRTRLAALITATQQAGARAIGLDMILPEADRLSPDLILRERQDVSPMLRQALDTLPANDAILATVMQQAPLVVGRAALAEPTPSAIAVDEQTPVRLHGASPLPHVVPHNGHVTNIAMLERAAPGHGYLNARPDHDGVVRFMPLLVGMQDSIAPALALELARLAAGDAWYSVHTTASGIRGVQIGQRFIATDPDGRLRLYFAGEHERRRVSALAVLQGQATAAVLQDKIAIIGVTALGLAAVVTTPLAPRVDGVEVQAEALENMLSGARLIRPVAMRWWELGSFVVLALTLLVVLPWLRPGVSSVGLFLAGALLTLLGGVVAFLGWRIVCDPSLPVLGNVPVLVVMLTVGLRALHAELEKERLERSLRERELQVARDIQMGLLPAPWAITGLPEHLAFHALLEPAKEVGGDLYDAFMLDDTHFFFLVGDVVGKGVPAAFFMAISWLTDKSRPLYFSSRFLVLKHKSRLPTFGILLL</sequence>
<dbReference type="PANTHER" id="PTHR43156">
    <property type="entry name" value="STAGE II SPORULATION PROTEIN E-RELATED"/>
    <property type="match status" value="1"/>
</dbReference>
<feature type="transmembrane region" description="Helical" evidence="2">
    <location>
        <begin position="386"/>
        <end position="406"/>
    </location>
</feature>
<dbReference type="InterPro" id="IPR052016">
    <property type="entry name" value="Bact_Sigma-Reg"/>
</dbReference>
<feature type="transmembrane region" description="Helical" evidence="2">
    <location>
        <begin position="418"/>
        <end position="436"/>
    </location>
</feature>
<feature type="non-terminal residue" evidence="4">
    <location>
        <position position="558"/>
    </location>
</feature>
<name>A0A937W1V8_UNCTE</name>
<dbReference type="InterPro" id="IPR036457">
    <property type="entry name" value="PPM-type-like_dom_sf"/>
</dbReference>
<protein>
    <submittedName>
        <fullName evidence="4">CHASE2 domain-containing protein</fullName>
    </submittedName>
</protein>
<feature type="transmembrane region" description="Helical" evidence="2">
    <location>
        <begin position="360"/>
        <end position="380"/>
    </location>
</feature>
<evidence type="ECO:0000313" key="5">
    <source>
        <dbReference type="Proteomes" id="UP000712673"/>
    </source>
</evidence>
<feature type="domain" description="CHASE2" evidence="3">
    <location>
        <begin position="45"/>
        <end position="376"/>
    </location>
</feature>
<keyword evidence="2" id="KW-0812">Transmembrane</keyword>
<evidence type="ECO:0000313" key="4">
    <source>
        <dbReference type="EMBL" id="MBM3225092.1"/>
    </source>
</evidence>